<proteinExistence type="inferred from homology"/>
<dbReference type="SUPFAM" id="SSF81321">
    <property type="entry name" value="Family A G protein-coupled receptor-like"/>
    <property type="match status" value="1"/>
</dbReference>
<dbReference type="EC" id="2.7.8.29" evidence="5"/>
<comment type="catalytic activity">
    <reaction evidence="5">
        <text>a 1,2-diacyl-sn-glycero-3-phosphoethanolamine + L-serine = a 1,2-diacyl-sn-glycero-3-phospho-L-serine + ethanolamine</text>
        <dbReference type="Rhea" id="RHEA:27606"/>
        <dbReference type="ChEBI" id="CHEBI:33384"/>
        <dbReference type="ChEBI" id="CHEBI:57262"/>
        <dbReference type="ChEBI" id="CHEBI:57603"/>
        <dbReference type="ChEBI" id="CHEBI:64612"/>
        <dbReference type="EC" id="2.7.8.29"/>
    </reaction>
</comment>
<evidence type="ECO:0000256" key="1">
    <source>
        <dbReference type="ARBA" id="ARBA00004370"/>
    </source>
</evidence>
<comment type="similarity">
    <text evidence="5">Belongs to the phosphatidyl serine synthase family.</text>
</comment>
<evidence type="ECO:0000259" key="6">
    <source>
        <dbReference type="PROSITE" id="PS50262"/>
    </source>
</evidence>
<comment type="caution">
    <text evidence="7">The sequence shown here is derived from an EMBL/GenBank/DDBJ whole genome shotgun (WGS) entry which is preliminary data.</text>
</comment>
<dbReference type="PANTHER" id="PTHR46273:SF9">
    <property type="entry name" value="G-PROTEIN COUPLED RECEPTORS FAMILY 1 PROFILE DOMAIN-CONTAINING PROTEIN"/>
    <property type="match status" value="1"/>
</dbReference>
<feature type="transmembrane region" description="Helical" evidence="5">
    <location>
        <begin position="451"/>
        <end position="473"/>
    </location>
</feature>
<keyword evidence="5" id="KW-0256">Endoplasmic reticulum</keyword>
<dbReference type="PANTHER" id="PTHR46273">
    <property type="entry name" value="MYOSUPPRESSIN RECEPTOR 1, ISOFORM B-RELATED"/>
    <property type="match status" value="1"/>
</dbReference>
<feature type="transmembrane region" description="Helical" evidence="5">
    <location>
        <begin position="603"/>
        <end position="623"/>
    </location>
</feature>
<dbReference type="Gene3D" id="1.20.1070.10">
    <property type="entry name" value="Rhodopsin 7-helix transmembrane proteins"/>
    <property type="match status" value="1"/>
</dbReference>
<feature type="domain" description="G-protein coupled receptors family 1 profile" evidence="6">
    <location>
        <begin position="48"/>
        <end position="351"/>
    </location>
</feature>
<dbReference type="PROSITE" id="PS50262">
    <property type="entry name" value="G_PROTEIN_RECEP_F1_2"/>
    <property type="match status" value="1"/>
</dbReference>
<gene>
    <name evidence="7" type="ORF">CBOVIS_LOCUS5512</name>
</gene>
<feature type="transmembrane region" description="Helical" evidence="5">
    <location>
        <begin position="294"/>
        <end position="320"/>
    </location>
</feature>
<keyword evidence="4 5" id="KW-0472">Membrane</keyword>
<name>A0A8S1EGY6_9PELO</name>
<evidence type="ECO:0000313" key="8">
    <source>
        <dbReference type="Proteomes" id="UP000494206"/>
    </source>
</evidence>
<feature type="transmembrane region" description="Helical" evidence="5">
    <location>
        <begin position="220"/>
        <end position="242"/>
    </location>
</feature>
<feature type="transmembrane region" description="Helical" evidence="5">
    <location>
        <begin position="485"/>
        <end position="504"/>
    </location>
</feature>
<comment type="subcellular location">
    <subcellularLocation>
        <location evidence="5">Endoplasmic reticulum membrane</location>
        <topology evidence="5">Multi-pass membrane protein</topology>
    </subcellularLocation>
    <subcellularLocation>
        <location evidence="1">Membrane</location>
    </subcellularLocation>
</comment>
<dbReference type="AlphaFoldDB" id="A0A8S1EGY6"/>
<feature type="transmembrane region" description="Helical" evidence="5">
    <location>
        <begin position="772"/>
        <end position="790"/>
    </location>
</feature>
<feature type="transmembrane region" description="Helical" evidence="5">
    <location>
        <begin position="737"/>
        <end position="760"/>
    </location>
</feature>
<dbReference type="Pfam" id="PF03034">
    <property type="entry name" value="PSS"/>
    <property type="match status" value="1"/>
</dbReference>
<evidence type="ECO:0000256" key="2">
    <source>
        <dbReference type="ARBA" id="ARBA00022692"/>
    </source>
</evidence>
<feature type="transmembrane region" description="Helical" evidence="5">
    <location>
        <begin position="33"/>
        <end position="56"/>
    </location>
</feature>
<dbReference type="InterPro" id="IPR017452">
    <property type="entry name" value="GPCR_Rhodpsn_7TM"/>
</dbReference>
<keyword evidence="5" id="KW-0808">Transferase</keyword>
<evidence type="ECO:0000256" key="5">
    <source>
        <dbReference type="RuleBase" id="RU368094"/>
    </source>
</evidence>
<keyword evidence="3 5" id="KW-1133">Transmembrane helix</keyword>
<dbReference type="InterPro" id="IPR004277">
    <property type="entry name" value="PSS"/>
</dbReference>
<keyword evidence="5" id="KW-1208">Phospholipid metabolism</keyword>
<feature type="transmembrane region" description="Helical" evidence="5">
    <location>
        <begin position="576"/>
        <end position="596"/>
    </location>
</feature>
<comment type="function">
    <text evidence="5">Catalyzes a base-exchange reaction in which the polar head group of phosphatidylethanolamine (PE) is replaced by L-serine.</text>
</comment>
<evidence type="ECO:0000256" key="3">
    <source>
        <dbReference type="ARBA" id="ARBA00022989"/>
    </source>
</evidence>
<reference evidence="7 8" key="1">
    <citation type="submission" date="2020-04" db="EMBL/GenBank/DDBJ databases">
        <authorList>
            <person name="Laetsch R D."/>
            <person name="Stevens L."/>
            <person name="Kumar S."/>
            <person name="Blaxter L. M."/>
        </authorList>
    </citation>
    <scope>NUCLEOTIDE SEQUENCE [LARGE SCALE GENOMIC DNA]</scope>
</reference>
<keyword evidence="8" id="KW-1185">Reference proteome</keyword>
<protein>
    <recommendedName>
        <fullName evidence="5">Phosphatidylserine synthase</fullName>
        <ecNumber evidence="5">2.7.8.29</ecNumber>
    </recommendedName>
    <alternativeName>
        <fullName evidence="5">Serine-exchange enzyme</fullName>
    </alternativeName>
</protein>
<organism evidence="7 8">
    <name type="scientific">Caenorhabditis bovis</name>
    <dbReference type="NCBI Taxonomy" id="2654633"/>
    <lineage>
        <taxon>Eukaryota</taxon>
        <taxon>Metazoa</taxon>
        <taxon>Ecdysozoa</taxon>
        <taxon>Nematoda</taxon>
        <taxon>Chromadorea</taxon>
        <taxon>Rhabditida</taxon>
        <taxon>Rhabditina</taxon>
        <taxon>Rhabditomorpha</taxon>
        <taxon>Rhabditoidea</taxon>
        <taxon>Rhabditidae</taxon>
        <taxon>Peloderinae</taxon>
        <taxon>Caenorhabditis</taxon>
    </lineage>
</organism>
<feature type="transmembrane region" description="Helical" evidence="5">
    <location>
        <begin position="106"/>
        <end position="134"/>
    </location>
</feature>
<feature type="transmembrane region" description="Helical" evidence="5">
    <location>
        <begin position="340"/>
        <end position="360"/>
    </location>
</feature>
<keyword evidence="2 5" id="KW-0812">Transmembrane</keyword>
<dbReference type="Proteomes" id="UP000494206">
    <property type="component" value="Unassembled WGS sequence"/>
</dbReference>
<dbReference type="CDD" id="cd14978">
    <property type="entry name" value="7tmA_FMRFamide_R-like"/>
    <property type="match status" value="1"/>
</dbReference>
<accession>A0A8S1EGY6</accession>
<dbReference type="OrthoDB" id="10265393at2759"/>
<keyword evidence="5" id="KW-0443">Lipid metabolism</keyword>
<evidence type="ECO:0000313" key="7">
    <source>
        <dbReference type="EMBL" id="CAB3402981.1"/>
    </source>
</evidence>
<keyword evidence="5" id="KW-0594">Phospholipid biosynthesis</keyword>
<comment type="caution">
    <text evidence="5">Lacks conserved residue(s) required for the propagation of feature annotation.</text>
</comment>
<dbReference type="EMBL" id="CADEPM010000003">
    <property type="protein sequence ID" value="CAB3402981.1"/>
    <property type="molecule type" value="Genomic_DNA"/>
</dbReference>
<feature type="transmembrane region" description="Helical" evidence="5">
    <location>
        <begin position="629"/>
        <end position="649"/>
    </location>
</feature>
<dbReference type="InterPro" id="IPR053219">
    <property type="entry name" value="GPCR_Dmsr-1"/>
</dbReference>
<keyword evidence="5" id="KW-0444">Lipid biosynthesis</keyword>
<dbReference type="InterPro" id="IPR019427">
    <property type="entry name" value="7TM_GPCR_serpentine_rcpt_Srw"/>
</dbReference>
<sequence>MCTEDLPLFDLENNRTQFFFDQLIAFNQVYTVLHRYLCIFVCFFGVLLNCLHFYVLMQKAMRVYIINALLCAMSICDIITMASYFVYILRFRIFDSSNVIGYTYPWLIFLITHVTSSIALHTTSLYLSVIMAYIRWTALDRLDAKWINHGALKRIFILTALIVSIISIPTVMVHKIVTVKDILHINDTNSQLDGLYTVTLDETKINGCALFRLNLWITGIMFKALPCILILWFTIALIYKLCEMSEKRKLLRGENNRKAEYPLVAPALNPTSSARDEQKNRKISHAVSIDRTTLMLIIMLVVFLCTELPQGLLAILSAIYPTHVHTMIYVNVGEVLDLLSLINCLTSFVVYCVMSTTYRATVNKMTKGKEDEFDDEPHFGGRTTSFSDNDLANGLINSDDNIDDLGFTTDGEQNRHSTDKRLKNKRYNEILEKQHFDMINERIVDDVSMEVFYKPHSITLLLVLSIGLFYKAFNEDSTSNTEKNIIDGFMGMLALFLMISALTFPNGPFIRPHPVVWRIIFGLSVVYVLILQFALFQTHDDLKKLLTWLDPVGLGQKKLEEKEYAQDCWNFSFEKIMSHVDFFAFSHFVGWVMKAVLIRHWVLSWYISIIWEFTELMFMALLPNFAECWWDAIILDVLICNGLGIYCGMKFCKFLQMRIYHWESVRNIKSRRGKMKRLALQFTPASWSQFEWCYSNSFGQAVKRTITLTVFVLFWLISELNTFFIKHIFAIDTQHPVVFWRIILIGCIAAPTIRQFYVYATDPLTRRVGMQCWIFVLICVLEMAVCVKCARELFLQIDLSNIAIWLSTIIITTIFCIFVSIWYAEKFEKTERVLVKGRRRLCYLESSHENLGILQDDVVKRRKEYLSKSPSFR</sequence>
<feature type="transmembrane region" description="Helical" evidence="5">
    <location>
        <begin position="705"/>
        <end position="725"/>
    </location>
</feature>
<evidence type="ECO:0000256" key="4">
    <source>
        <dbReference type="ARBA" id="ARBA00023136"/>
    </source>
</evidence>
<dbReference type="Pfam" id="PF10324">
    <property type="entry name" value="7TM_GPCR_Srw"/>
    <property type="match status" value="2"/>
</dbReference>
<dbReference type="GO" id="GO:0008528">
    <property type="term" value="F:G protein-coupled peptide receptor activity"/>
    <property type="evidence" value="ECO:0007669"/>
    <property type="project" value="InterPro"/>
</dbReference>
<dbReference type="GO" id="GO:0005789">
    <property type="term" value="C:endoplasmic reticulum membrane"/>
    <property type="evidence" value="ECO:0007669"/>
    <property type="project" value="UniProtKB-SubCell"/>
</dbReference>
<feature type="transmembrane region" description="Helical" evidence="5">
    <location>
        <begin position="63"/>
        <end position="86"/>
    </location>
</feature>
<dbReference type="GO" id="GO:0005886">
    <property type="term" value="C:plasma membrane"/>
    <property type="evidence" value="ECO:0007669"/>
    <property type="project" value="TreeGrafter"/>
</dbReference>
<comment type="pathway">
    <text evidence="5">Phospholipid metabolism; phosphatidylserine biosynthesis.</text>
</comment>
<feature type="transmembrane region" description="Helical" evidence="5">
    <location>
        <begin position="516"/>
        <end position="536"/>
    </location>
</feature>
<dbReference type="GO" id="GO:0106245">
    <property type="term" value="F:L-serine-phosphatidylethanolamine phosphatidyltransferase activity"/>
    <property type="evidence" value="ECO:0007669"/>
    <property type="project" value="UniProtKB-UniRule"/>
</dbReference>
<feature type="transmembrane region" description="Helical" evidence="5">
    <location>
        <begin position="155"/>
        <end position="177"/>
    </location>
</feature>
<feature type="transmembrane region" description="Helical" evidence="5">
    <location>
        <begin position="802"/>
        <end position="824"/>
    </location>
</feature>
<dbReference type="GO" id="GO:0006659">
    <property type="term" value="P:phosphatidylserine biosynthetic process"/>
    <property type="evidence" value="ECO:0007669"/>
    <property type="project" value="UniProtKB-UniRule"/>
</dbReference>